<dbReference type="RefSeq" id="WP_099686641.1">
    <property type="nucleotide sequence ID" value="NZ_JBOIRJ010000071.1"/>
</dbReference>
<dbReference type="EMBL" id="NWUW01000055">
    <property type="protein sequence ID" value="PIE91943.1"/>
    <property type="molecule type" value="Genomic_DNA"/>
</dbReference>
<gene>
    <name evidence="1" type="ORF">CO726_29280</name>
</gene>
<dbReference type="SUPFAM" id="SSF56784">
    <property type="entry name" value="HAD-like"/>
    <property type="match status" value="1"/>
</dbReference>
<sequence>MNENYKYKTAVFDIDGTLIDKNETLFEGVLEGLTLLKLNGVSLFIATGRNVQSIKNLRVSQNFFSLFNSNLVLNDGNVIYNYLKDEIKILKSIPNLTVKSIIHNYCANASFVIESNGLLYSNSKRALIKYKLIYRISRDAIKIIDIKELSELNNVTEIHLFYETNKINMEEILFKNADLSGYNIRYLGGIKLYPANSCKAEGLKKIITPIGIDLNNVVAFGDAENDKTMLEKCRLGVAVPNCREALHTVANLKLKTSLGLYLSNWNNSLKPMRK</sequence>
<dbReference type="PANTHER" id="PTHR10000">
    <property type="entry name" value="PHOSPHOSERINE PHOSPHATASE"/>
    <property type="match status" value="1"/>
</dbReference>
<proteinExistence type="predicted"/>
<dbReference type="Pfam" id="PF08282">
    <property type="entry name" value="Hydrolase_3"/>
    <property type="match status" value="1"/>
</dbReference>
<dbReference type="GO" id="GO:0000287">
    <property type="term" value="F:magnesium ion binding"/>
    <property type="evidence" value="ECO:0007669"/>
    <property type="project" value="TreeGrafter"/>
</dbReference>
<evidence type="ECO:0000313" key="2">
    <source>
        <dbReference type="Proteomes" id="UP000228484"/>
    </source>
</evidence>
<accession>A0A2G6Q550</accession>
<dbReference type="InterPro" id="IPR023214">
    <property type="entry name" value="HAD_sf"/>
</dbReference>
<reference evidence="1 2" key="1">
    <citation type="submission" date="2017-09" db="EMBL/GenBank/DDBJ databases">
        <title>Biocontrol bacteria screening and application from spent mushroom substrate.</title>
        <authorList>
            <person name="Sun X."/>
        </authorList>
    </citation>
    <scope>NUCLEOTIDE SEQUENCE [LARGE SCALE GENOMIC DNA]</scope>
    <source>
        <strain evidence="1 2">100374</strain>
    </source>
</reference>
<dbReference type="Proteomes" id="UP000228484">
    <property type="component" value="Unassembled WGS sequence"/>
</dbReference>
<dbReference type="PANTHER" id="PTHR10000:SF8">
    <property type="entry name" value="HAD SUPERFAMILY HYDROLASE-LIKE, TYPE 3"/>
    <property type="match status" value="1"/>
</dbReference>
<dbReference type="GO" id="GO:0016791">
    <property type="term" value="F:phosphatase activity"/>
    <property type="evidence" value="ECO:0007669"/>
    <property type="project" value="TreeGrafter"/>
</dbReference>
<dbReference type="GO" id="GO:0005829">
    <property type="term" value="C:cytosol"/>
    <property type="evidence" value="ECO:0007669"/>
    <property type="project" value="TreeGrafter"/>
</dbReference>
<organism evidence="1 2">
    <name type="scientific">Bacillus fungorum</name>
    <dbReference type="NCBI Taxonomy" id="2039284"/>
    <lineage>
        <taxon>Bacteria</taxon>
        <taxon>Bacillati</taxon>
        <taxon>Bacillota</taxon>
        <taxon>Bacilli</taxon>
        <taxon>Bacillales</taxon>
        <taxon>Bacillaceae</taxon>
        <taxon>Bacillus</taxon>
    </lineage>
</organism>
<comment type="caution">
    <text evidence="1">The sequence shown here is derived from an EMBL/GenBank/DDBJ whole genome shotgun (WGS) entry which is preliminary data.</text>
</comment>
<dbReference type="InterPro" id="IPR036412">
    <property type="entry name" value="HAD-like_sf"/>
</dbReference>
<evidence type="ECO:0008006" key="3">
    <source>
        <dbReference type="Google" id="ProtNLM"/>
    </source>
</evidence>
<evidence type="ECO:0000313" key="1">
    <source>
        <dbReference type="EMBL" id="PIE91943.1"/>
    </source>
</evidence>
<dbReference type="AlphaFoldDB" id="A0A2G6Q550"/>
<protein>
    <recommendedName>
        <fullName evidence="3">Haloacid dehalogenase</fullName>
    </recommendedName>
</protein>
<keyword evidence="2" id="KW-1185">Reference proteome</keyword>
<dbReference type="NCBIfam" id="TIGR01484">
    <property type="entry name" value="HAD-SF-IIB"/>
    <property type="match status" value="1"/>
</dbReference>
<dbReference type="InterPro" id="IPR006379">
    <property type="entry name" value="HAD-SF_hydro_IIB"/>
</dbReference>
<dbReference type="Gene3D" id="3.40.50.1000">
    <property type="entry name" value="HAD superfamily/HAD-like"/>
    <property type="match status" value="1"/>
</dbReference>
<dbReference type="Gene3D" id="3.30.1240.10">
    <property type="match status" value="1"/>
</dbReference>
<name>A0A2G6Q550_9BACI</name>